<dbReference type="PANTHER" id="PTHR30344">
    <property type="entry name" value="6-PHOSPHOGLUCONOLACTONASE-RELATED"/>
    <property type="match status" value="1"/>
</dbReference>
<proteinExistence type="inferred from homology"/>
<dbReference type="InterPro" id="IPR019405">
    <property type="entry name" value="Lactonase_7-beta_prop"/>
</dbReference>
<dbReference type="EC" id="3.1.1.31" evidence="2"/>
<dbReference type="InterPro" id="IPR050282">
    <property type="entry name" value="Cycloisomerase_2"/>
</dbReference>
<dbReference type="SUPFAM" id="SSF63825">
    <property type="entry name" value="YWTD domain"/>
    <property type="match status" value="1"/>
</dbReference>
<gene>
    <name evidence="2" type="primary">pgl_21</name>
    <name evidence="2" type="ORF">GALL_483260</name>
</gene>
<reference evidence="2" key="1">
    <citation type="submission" date="2016-10" db="EMBL/GenBank/DDBJ databases">
        <title>Sequence of Gallionella enrichment culture.</title>
        <authorList>
            <person name="Poehlein A."/>
            <person name="Muehling M."/>
            <person name="Daniel R."/>
        </authorList>
    </citation>
    <scope>NUCLEOTIDE SEQUENCE</scope>
</reference>
<protein>
    <submittedName>
        <fullName evidence="2">6-phosphogluconolactonase</fullName>
        <ecNumber evidence="2">3.1.1.31</ecNumber>
    </submittedName>
</protein>
<accession>A0A1J5PXN3</accession>
<dbReference type="Pfam" id="PF10282">
    <property type="entry name" value="Lactonase"/>
    <property type="match status" value="1"/>
</dbReference>
<dbReference type="PANTHER" id="PTHR30344:SF1">
    <property type="entry name" value="6-PHOSPHOGLUCONOLACTONASE"/>
    <property type="match status" value="1"/>
</dbReference>
<dbReference type="InterPro" id="IPR015943">
    <property type="entry name" value="WD40/YVTN_repeat-like_dom_sf"/>
</dbReference>
<dbReference type="AlphaFoldDB" id="A0A1J5PXN3"/>
<sequence>MLASDLGTDELRRFRIRSDGLLDADGIAAHLPAGTGPRHLAAGPGDHVYVVGELDSSVHVVRWDRASATAVLVQTVPACASTPGTGGRGVRNLPSHIEVVDGTVVVGVRGADVLSTFAVSPGGSRLDALGERSSGGTWPRHLAVVDGTTVVANQASSTVVVMRGADTASGGITRTIDLPSPACVVPIAM</sequence>
<evidence type="ECO:0000256" key="1">
    <source>
        <dbReference type="ARBA" id="ARBA00005564"/>
    </source>
</evidence>
<organism evidence="2">
    <name type="scientific">mine drainage metagenome</name>
    <dbReference type="NCBI Taxonomy" id="410659"/>
    <lineage>
        <taxon>unclassified sequences</taxon>
        <taxon>metagenomes</taxon>
        <taxon>ecological metagenomes</taxon>
    </lineage>
</organism>
<dbReference type="EMBL" id="MLJW01004383">
    <property type="protein sequence ID" value="OIQ70067.1"/>
    <property type="molecule type" value="Genomic_DNA"/>
</dbReference>
<comment type="caution">
    <text evidence="2">The sequence shown here is derived from an EMBL/GenBank/DDBJ whole genome shotgun (WGS) entry which is preliminary data.</text>
</comment>
<keyword evidence="2" id="KW-0378">Hydrolase</keyword>
<dbReference type="Gene3D" id="2.130.10.10">
    <property type="entry name" value="YVTN repeat-like/Quinoprotein amine dehydrogenase"/>
    <property type="match status" value="1"/>
</dbReference>
<dbReference type="GO" id="GO:0017057">
    <property type="term" value="F:6-phosphogluconolactonase activity"/>
    <property type="evidence" value="ECO:0007669"/>
    <property type="project" value="UniProtKB-EC"/>
</dbReference>
<evidence type="ECO:0000313" key="2">
    <source>
        <dbReference type="EMBL" id="OIQ70067.1"/>
    </source>
</evidence>
<name>A0A1J5PXN3_9ZZZZ</name>
<comment type="similarity">
    <text evidence="1">Belongs to the cycloisomerase 2 family.</text>
</comment>